<dbReference type="GO" id="GO:0046556">
    <property type="term" value="F:alpha-L-arabinofuranosidase activity"/>
    <property type="evidence" value="ECO:0007669"/>
    <property type="project" value="InterPro"/>
</dbReference>
<evidence type="ECO:0000259" key="1">
    <source>
        <dbReference type="SMART" id="SM00458"/>
    </source>
</evidence>
<dbReference type="InterPro" id="IPR013320">
    <property type="entry name" value="ConA-like_dom_sf"/>
</dbReference>
<dbReference type="AlphaFoldDB" id="A0A1H9IW59"/>
<dbReference type="SUPFAM" id="SSF49899">
    <property type="entry name" value="Concanavalin A-like lectins/glucanases"/>
    <property type="match status" value="1"/>
</dbReference>
<dbReference type="InterPro" id="IPR000772">
    <property type="entry name" value="Ricin_B_lectin"/>
</dbReference>
<keyword evidence="3" id="KW-1185">Reference proteome</keyword>
<gene>
    <name evidence="2" type="ORF">SAMN05216195_10340</name>
</gene>
<feature type="domain" description="Ricin B lectin" evidence="1">
    <location>
        <begin position="64"/>
        <end position="191"/>
    </location>
</feature>
<accession>A0A1H9IW59</accession>
<dbReference type="Pfam" id="PF00652">
    <property type="entry name" value="Ricin_B_lectin"/>
    <property type="match status" value="1"/>
</dbReference>
<dbReference type="SMART" id="SM00458">
    <property type="entry name" value="RICIN"/>
    <property type="match status" value="1"/>
</dbReference>
<dbReference type="InterPro" id="IPR035992">
    <property type="entry name" value="Ricin_B-like_lectins"/>
</dbReference>
<dbReference type="CDD" id="cd23418">
    <property type="entry name" value="beta-trefoil_Ricin_XLN-like"/>
    <property type="match status" value="1"/>
</dbReference>
<dbReference type="Pfam" id="PF09206">
    <property type="entry name" value="ArabFuran-catal"/>
    <property type="match status" value="1"/>
</dbReference>
<dbReference type="SUPFAM" id="SSF50370">
    <property type="entry name" value="Ricin B-like lectins"/>
    <property type="match status" value="1"/>
</dbReference>
<dbReference type="Proteomes" id="UP000199028">
    <property type="component" value="Unassembled WGS sequence"/>
</dbReference>
<organism evidence="2 3">
    <name type="scientific">Lentzea flaviverrucosa</name>
    <dbReference type="NCBI Taxonomy" id="200379"/>
    <lineage>
        <taxon>Bacteria</taxon>
        <taxon>Bacillati</taxon>
        <taxon>Actinomycetota</taxon>
        <taxon>Actinomycetes</taxon>
        <taxon>Pseudonocardiales</taxon>
        <taxon>Pseudonocardiaceae</taxon>
        <taxon>Lentzea</taxon>
    </lineage>
</organism>
<evidence type="ECO:0000313" key="2">
    <source>
        <dbReference type="EMBL" id="SEQ78728.1"/>
    </source>
</evidence>
<dbReference type="PROSITE" id="PS50231">
    <property type="entry name" value="RICIN_B_LECTIN"/>
    <property type="match status" value="1"/>
</dbReference>
<dbReference type="PROSITE" id="PS51257">
    <property type="entry name" value="PROKAR_LIPOPROTEIN"/>
    <property type="match status" value="1"/>
</dbReference>
<dbReference type="EMBL" id="FOFT01000003">
    <property type="protein sequence ID" value="SEQ78728.1"/>
    <property type="molecule type" value="Genomic_DNA"/>
</dbReference>
<sequence length="213" mass="21224">MEKQGAIILGSGGACCKPDGGTNLSAGTFYEGATVSGRPSDATENAVQANIIAAGYSSGGSGATGAMRSVAAGRCLDVNAGSTTAGTPLQIWDCNGGTNQTWTRTASGQLTVCSGDSTRCAAASGTRTGAAVAITACDGGAGQRWQFNANGTVTDAQSGLCLDVNGAATANGTKTILWTCHGGGSQQWTTGRRACTGGRTRRFESNRPSKAGR</sequence>
<dbReference type="InterPro" id="IPR015289">
    <property type="entry name" value="A-L-arabinofuranosidase_B_cat"/>
</dbReference>
<dbReference type="Gene3D" id="2.80.10.50">
    <property type="match status" value="2"/>
</dbReference>
<evidence type="ECO:0000313" key="3">
    <source>
        <dbReference type="Proteomes" id="UP000199028"/>
    </source>
</evidence>
<protein>
    <submittedName>
        <fullName evidence="2">Alpha-L-arabinofuranosidase B, catalytic</fullName>
    </submittedName>
</protein>
<dbReference type="Gene3D" id="2.60.120.200">
    <property type="match status" value="1"/>
</dbReference>
<name>A0A1H9IW59_9PSEU</name>
<proteinExistence type="predicted"/>
<dbReference type="GO" id="GO:0031221">
    <property type="term" value="P:arabinan metabolic process"/>
    <property type="evidence" value="ECO:0007669"/>
    <property type="project" value="InterPro"/>
</dbReference>
<reference evidence="3" key="1">
    <citation type="submission" date="2016-10" db="EMBL/GenBank/DDBJ databases">
        <authorList>
            <person name="Varghese N."/>
            <person name="Submissions S."/>
        </authorList>
    </citation>
    <scope>NUCLEOTIDE SEQUENCE [LARGE SCALE GENOMIC DNA]</scope>
    <source>
        <strain evidence="3">CGMCC 4.578</strain>
    </source>
</reference>